<keyword evidence="1" id="KW-1133">Transmembrane helix</keyword>
<feature type="transmembrane region" description="Helical" evidence="1">
    <location>
        <begin position="170"/>
        <end position="199"/>
    </location>
</feature>
<name>A0A4S1DY62_9FLAO</name>
<feature type="transmembrane region" description="Helical" evidence="1">
    <location>
        <begin position="242"/>
        <end position="261"/>
    </location>
</feature>
<dbReference type="GO" id="GO:0140359">
    <property type="term" value="F:ABC-type transporter activity"/>
    <property type="evidence" value="ECO:0007669"/>
    <property type="project" value="InterPro"/>
</dbReference>
<feature type="transmembrane region" description="Helical" evidence="1">
    <location>
        <begin position="437"/>
        <end position="455"/>
    </location>
</feature>
<dbReference type="Proteomes" id="UP000307602">
    <property type="component" value="Unassembled WGS sequence"/>
</dbReference>
<keyword evidence="3" id="KW-1185">Reference proteome</keyword>
<keyword evidence="1" id="KW-0812">Transmembrane</keyword>
<protein>
    <submittedName>
        <fullName evidence="2">DUF3526 domain-containing protein</fullName>
    </submittedName>
</protein>
<keyword evidence="1" id="KW-0472">Membrane</keyword>
<dbReference type="OrthoDB" id="184009at2"/>
<gene>
    <name evidence="2" type="ORF">EM932_07930</name>
</gene>
<feature type="transmembrane region" description="Helical" evidence="1">
    <location>
        <begin position="129"/>
        <end position="149"/>
    </location>
</feature>
<evidence type="ECO:0000313" key="2">
    <source>
        <dbReference type="EMBL" id="TGV03231.1"/>
    </source>
</evidence>
<dbReference type="Pfam" id="PF12679">
    <property type="entry name" value="ABC2_membrane_2"/>
    <property type="match status" value="1"/>
</dbReference>
<dbReference type="AlphaFoldDB" id="A0A4S1DY62"/>
<sequence>MTLLIAKKEVKELLRNNRFRLISITLLILLVFSMFISWNTYKKVQKEHQTAQILAREQWESQGQKSAHSAAHYGTFAFKPIPTLSLIDNGLNKYLGVSIFLEAHRQNSASYKQITDQNDLARFADLSPAFVFIFLMPLLIILLGFNSFTTEKESGTLQLILSQGASKRKLVLGKIIGIWLTLLLLLTPVFLLGFCFIVFSDYEKGDLLRYGFILISLLLYYGIFIHLSIVTSVWAKSSNFSLIILLSFWMISALLMPKLTADISKKTHKTPSAISYQENIKKELADGINGHDPSSEKAIAFKDSLLKKYNVKSIGKLPVNFYQLLMQAGEKHETTVYKNAMTQLNNVYIEQLKVHQLNAFISPTILMRMLSMQFANTDLQSHYNFTYQAEEYRGALISSLNSGPSGTVDTDFFKKNIKFKYNPITLSQTIEKNASNLMYLTIWWLLSGLLVILSVQKNKLK</sequence>
<comment type="caution">
    <text evidence="2">The sequence shown here is derived from an EMBL/GenBank/DDBJ whole genome shotgun (WGS) entry which is preliminary data.</text>
</comment>
<dbReference type="PANTHER" id="PTHR43471">
    <property type="entry name" value="ABC TRANSPORTER PERMEASE"/>
    <property type="match status" value="1"/>
</dbReference>
<dbReference type="RefSeq" id="WP_135876648.1">
    <property type="nucleotide sequence ID" value="NZ_SRSO01000008.1"/>
</dbReference>
<feature type="transmembrane region" description="Helical" evidence="1">
    <location>
        <begin position="211"/>
        <end position="235"/>
    </location>
</feature>
<evidence type="ECO:0000313" key="3">
    <source>
        <dbReference type="Proteomes" id="UP000307602"/>
    </source>
</evidence>
<proteinExistence type="predicted"/>
<organism evidence="2 3">
    <name type="scientific">Flavivirga rizhaonensis</name>
    <dbReference type="NCBI Taxonomy" id="2559571"/>
    <lineage>
        <taxon>Bacteria</taxon>
        <taxon>Pseudomonadati</taxon>
        <taxon>Bacteroidota</taxon>
        <taxon>Flavobacteriia</taxon>
        <taxon>Flavobacteriales</taxon>
        <taxon>Flavobacteriaceae</taxon>
        <taxon>Flavivirga</taxon>
    </lineage>
</organism>
<reference evidence="2 3" key="1">
    <citation type="submission" date="2019-04" db="EMBL/GenBank/DDBJ databases">
        <authorList>
            <person name="Liu A."/>
        </authorList>
    </citation>
    <scope>NUCLEOTIDE SEQUENCE [LARGE SCALE GENOMIC DNA]</scope>
    <source>
        <strain evidence="2 3">RZ03</strain>
    </source>
</reference>
<dbReference type="PANTHER" id="PTHR43471:SF1">
    <property type="entry name" value="ABC TRANSPORTER PERMEASE PROTEIN NOSY-RELATED"/>
    <property type="match status" value="1"/>
</dbReference>
<accession>A0A4S1DY62</accession>
<dbReference type="GO" id="GO:0005886">
    <property type="term" value="C:plasma membrane"/>
    <property type="evidence" value="ECO:0007669"/>
    <property type="project" value="UniProtKB-SubCell"/>
</dbReference>
<feature type="transmembrane region" description="Helical" evidence="1">
    <location>
        <begin position="21"/>
        <end position="38"/>
    </location>
</feature>
<dbReference type="EMBL" id="SRSO01000008">
    <property type="protein sequence ID" value="TGV03231.1"/>
    <property type="molecule type" value="Genomic_DNA"/>
</dbReference>
<evidence type="ECO:0000256" key="1">
    <source>
        <dbReference type="SAM" id="Phobius"/>
    </source>
</evidence>